<sequence length="415" mass="48077">MNLARPSGLCDNFGDMNHQPFSEVSNNNFGDNSNLVNTRLFSLLSESNNTSFHDCGNDFVNSDTSFSEYDDNFKELSILSYQYNLYGFGYQAFRNDKDQNNPDISHQKSYCYSSGGVYETRKVSDISARYRHFSNKMIQDIKFFLECKVAPITQLEILKKKYPQHMFYRQDMYNAIYKLRQNDNERSDSVSLLDSVFWMLASQQKLYRQFSDVVLNDNTLEDELSSMYIWILQYLLKTTNNVVPKSFWTDSEPGLITLESSSEHTIQANVTLQTFSIAKTVINIVLETKSDNELIQLLKTFILTKQNSYNKNDNSEEAKSSENNLNSDSIITLQQDLIEQTNDPHITKIRGAPSKKKIKSAIELSIKKNVMCETTNIHSKQENHSEESSSRPQHKCLLYRTSDHYQKKYPNIKEN</sequence>
<evidence type="ECO:0000313" key="1">
    <source>
        <dbReference type="EMBL" id="CAG8490826.1"/>
    </source>
</evidence>
<protein>
    <submittedName>
        <fullName evidence="1">6160_t:CDS:1</fullName>
    </submittedName>
</protein>
<organism evidence="1 2">
    <name type="scientific">Racocetra persica</name>
    <dbReference type="NCBI Taxonomy" id="160502"/>
    <lineage>
        <taxon>Eukaryota</taxon>
        <taxon>Fungi</taxon>
        <taxon>Fungi incertae sedis</taxon>
        <taxon>Mucoromycota</taxon>
        <taxon>Glomeromycotina</taxon>
        <taxon>Glomeromycetes</taxon>
        <taxon>Diversisporales</taxon>
        <taxon>Gigasporaceae</taxon>
        <taxon>Racocetra</taxon>
    </lineage>
</organism>
<dbReference type="EMBL" id="CAJVQC010001258">
    <property type="protein sequence ID" value="CAG8490826.1"/>
    <property type="molecule type" value="Genomic_DNA"/>
</dbReference>
<comment type="caution">
    <text evidence="1">The sequence shown here is derived from an EMBL/GenBank/DDBJ whole genome shotgun (WGS) entry which is preliminary data.</text>
</comment>
<accession>A0ACA9KSM3</accession>
<dbReference type="Proteomes" id="UP000789920">
    <property type="component" value="Unassembled WGS sequence"/>
</dbReference>
<name>A0ACA9KSM3_9GLOM</name>
<keyword evidence="2" id="KW-1185">Reference proteome</keyword>
<gene>
    <name evidence="1" type="ORF">RPERSI_LOCUS1380</name>
</gene>
<evidence type="ECO:0000313" key="2">
    <source>
        <dbReference type="Proteomes" id="UP000789920"/>
    </source>
</evidence>
<reference evidence="1" key="1">
    <citation type="submission" date="2021-06" db="EMBL/GenBank/DDBJ databases">
        <authorList>
            <person name="Kallberg Y."/>
            <person name="Tangrot J."/>
            <person name="Rosling A."/>
        </authorList>
    </citation>
    <scope>NUCLEOTIDE SEQUENCE</scope>
    <source>
        <strain evidence="1">MA461A</strain>
    </source>
</reference>
<proteinExistence type="predicted"/>